<keyword evidence="7" id="KW-1185">Reference proteome</keyword>
<dbReference type="CDD" id="cd08490">
    <property type="entry name" value="PBP2_NikA_DppA_OppA_like_3"/>
    <property type="match status" value="1"/>
</dbReference>
<dbReference type="GO" id="GO:0043190">
    <property type="term" value="C:ATP-binding cassette (ABC) transporter complex"/>
    <property type="evidence" value="ECO:0007669"/>
    <property type="project" value="InterPro"/>
</dbReference>
<dbReference type="PANTHER" id="PTHR30290:SF10">
    <property type="entry name" value="PERIPLASMIC OLIGOPEPTIDE-BINDING PROTEIN-RELATED"/>
    <property type="match status" value="1"/>
</dbReference>
<dbReference type="PIRSF" id="PIRSF002741">
    <property type="entry name" value="MppA"/>
    <property type="match status" value="1"/>
</dbReference>
<dbReference type="PANTHER" id="PTHR30290">
    <property type="entry name" value="PERIPLASMIC BINDING COMPONENT OF ABC TRANSPORTER"/>
    <property type="match status" value="1"/>
</dbReference>
<evidence type="ECO:0000259" key="5">
    <source>
        <dbReference type="Pfam" id="PF00496"/>
    </source>
</evidence>
<organism evidence="6 7">
    <name type="scientific">Methanosarcina acetivorans (strain ATCC 35395 / DSM 2834 / JCM 12185 / C2A)</name>
    <dbReference type="NCBI Taxonomy" id="188937"/>
    <lineage>
        <taxon>Archaea</taxon>
        <taxon>Methanobacteriati</taxon>
        <taxon>Methanobacteriota</taxon>
        <taxon>Stenosarchaea group</taxon>
        <taxon>Methanomicrobia</taxon>
        <taxon>Methanosarcinales</taxon>
        <taxon>Methanosarcinaceae</taxon>
        <taxon>Methanosarcina</taxon>
    </lineage>
</organism>
<evidence type="ECO:0000256" key="3">
    <source>
        <dbReference type="ARBA" id="ARBA00022448"/>
    </source>
</evidence>
<accession>Q8TKE5</accession>
<dbReference type="InterPro" id="IPR030678">
    <property type="entry name" value="Peptide/Ni-bd"/>
</dbReference>
<dbReference type="Gene3D" id="3.40.190.10">
    <property type="entry name" value="Periplasmic binding protein-like II"/>
    <property type="match status" value="1"/>
</dbReference>
<comment type="subcellular location">
    <subcellularLocation>
        <location evidence="1">Cell envelope</location>
    </subcellularLocation>
</comment>
<dbReference type="SUPFAM" id="SSF53850">
    <property type="entry name" value="Periplasmic binding protein-like II"/>
    <property type="match status" value="1"/>
</dbReference>
<dbReference type="Gene3D" id="3.10.105.10">
    <property type="entry name" value="Dipeptide-binding Protein, Domain 3"/>
    <property type="match status" value="1"/>
</dbReference>
<evidence type="ECO:0000313" key="7">
    <source>
        <dbReference type="Proteomes" id="UP000002487"/>
    </source>
</evidence>
<dbReference type="PROSITE" id="PS51257">
    <property type="entry name" value="PROKAR_LIPOPROTEIN"/>
    <property type="match status" value="1"/>
</dbReference>
<dbReference type="AlphaFoldDB" id="Q8TKE5"/>
<dbReference type="STRING" id="188937.MA_3461"/>
<name>Q8TKE5_METAC</name>
<dbReference type="KEGG" id="mac:MA_3461"/>
<dbReference type="InParanoid" id="Q8TKE5"/>
<evidence type="ECO:0000256" key="2">
    <source>
        <dbReference type="ARBA" id="ARBA00005695"/>
    </source>
</evidence>
<evidence type="ECO:0000256" key="1">
    <source>
        <dbReference type="ARBA" id="ARBA00004196"/>
    </source>
</evidence>
<dbReference type="GO" id="GO:0015833">
    <property type="term" value="P:peptide transport"/>
    <property type="evidence" value="ECO:0000318"/>
    <property type="project" value="GO_Central"/>
</dbReference>
<dbReference type="HOGENOM" id="CLU_017028_7_5_2"/>
<dbReference type="FunFam" id="3.10.105.10:FF:000006">
    <property type="entry name" value="Peptide ABC transporter substrate-binding protein"/>
    <property type="match status" value="1"/>
</dbReference>
<reference evidence="6 7" key="1">
    <citation type="journal article" date="2002" name="Genome Res.">
        <title>The genome of Methanosarcina acetivorans reveals extensive metabolic and physiological diversity.</title>
        <authorList>
            <person name="Galagan J.E."/>
            <person name="Nusbaum C."/>
            <person name="Roy A."/>
            <person name="Endrizzi M.G."/>
            <person name="Macdonald P."/>
            <person name="FitzHugh W."/>
            <person name="Calvo S."/>
            <person name="Engels R."/>
            <person name="Smirnov S."/>
            <person name="Atnoor D."/>
            <person name="Brown A."/>
            <person name="Allen N."/>
            <person name="Naylor J."/>
            <person name="Stange-Thomann N."/>
            <person name="DeArellano K."/>
            <person name="Johnson R."/>
            <person name="Linton L."/>
            <person name="McEwan P."/>
            <person name="McKernan K."/>
            <person name="Talamas J."/>
            <person name="Tirrell A."/>
            <person name="Ye W."/>
            <person name="Zimmer A."/>
            <person name="Barber R.D."/>
            <person name="Cann I."/>
            <person name="Graham D.E."/>
            <person name="Grahame D.A."/>
            <person name="Guss A."/>
            <person name="Hedderich R."/>
            <person name="Ingram-Smith C."/>
            <person name="Kuettner C.H."/>
            <person name="Krzycki J.A."/>
            <person name="Leigh J.A."/>
            <person name="Li W."/>
            <person name="Liu J."/>
            <person name="Mukhopadhyay B."/>
            <person name="Reeve J.N."/>
            <person name="Smith K."/>
            <person name="Springer T.A."/>
            <person name="Umayam L.A."/>
            <person name="White O."/>
            <person name="White R.H."/>
            <person name="de Macario E.C."/>
            <person name="Ferry J.G."/>
            <person name="Jarrell K.F."/>
            <person name="Jing H."/>
            <person name="Macario A.J.L."/>
            <person name="Paulsen I."/>
            <person name="Pritchett M."/>
            <person name="Sowers K.R."/>
            <person name="Swanson R.V."/>
            <person name="Zinder S.H."/>
            <person name="Lander E."/>
            <person name="Metcalf W.W."/>
            <person name="Birren B."/>
        </authorList>
    </citation>
    <scope>NUCLEOTIDE SEQUENCE [LARGE SCALE GENOMIC DNA]</scope>
    <source>
        <strain evidence="7">ATCC 35395 / DSM 2834 / JCM 12185 / C2A</strain>
    </source>
</reference>
<feature type="domain" description="Solute-binding protein family 5" evidence="5">
    <location>
        <begin position="87"/>
        <end position="435"/>
    </location>
</feature>
<dbReference type="PhylomeDB" id="Q8TKE5"/>
<dbReference type="GO" id="GO:0042597">
    <property type="term" value="C:periplasmic space"/>
    <property type="evidence" value="ECO:0007669"/>
    <property type="project" value="UniProtKB-ARBA"/>
</dbReference>
<dbReference type="InterPro" id="IPR000914">
    <property type="entry name" value="SBP_5_dom"/>
</dbReference>
<evidence type="ECO:0000313" key="6">
    <source>
        <dbReference type="EMBL" id="AAM06829.1"/>
    </source>
</evidence>
<dbReference type="InterPro" id="IPR039424">
    <property type="entry name" value="SBP_5"/>
</dbReference>
<keyword evidence="4" id="KW-0732">Signal</keyword>
<keyword evidence="3" id="KW-0813">Transport</keyword>
<proteinExistence type="inferred from homology"/>
<comment type="similarity">
    <text evidence="2">Belongs to the bacterial solute-binding protein 5 family.</text>
</comment>
<dbReference type="EMBL" id="AE010299">
    <property type="protein sequence ID" value="AAM06829.1"/>
    <property type="molecule type" value="Genomic_DNA"/>
</dbReference>
<evidence type="ECO:0000256" key="4">
    <source>
        <dbReference type="ARBA" id="ARBA00022729"/>
    </source>
</evidence>
<protein>
    <submittedName>
        <fullName evidence="6">ABC transporter, solute-binding protein</fullName>
    </submittedName>
</protein>
<sequence length="526" mass="58692">MSMNRVFKFILIIFMLLVVIGASACIDEETEGTAEGAEAGEGSQDLVVGVGTDVSSWYLDMFASGDARFVWAQVYETLVRLDSDLNVIPGLAESWESSDDGKTWIFHLRENVTFHDGTPFNADSVVFSYSNQSYVRQAVLRPVQSVEALDDHTVQFVLAKPMPLPFYLTHIAWPVMGPSCLDAEGNFVKPVGTGPFKFDTQAKDQEIVLTKNEAYWGEQPLLDKVTFKVIPEAATRVIALETGEVDMIIKVPEYDVARLEAEEGIQIHRKLTTFTDFLQFNCEKSPFDDTRVRQSVAYAIDTETLVNEVLEGIGEPAGGRAYSPVMMYSDPDLETYTPDLDKAKDLLEEAGWKDADGDGIAEKDGEPLHVTLIVSKGVWAARHNPMAQVVQGTLREVGMDVEIQVLDEGAISKLESAGDFDMILRSGYFVWGPYPRHFFVHHSGNPYSHYNNETYDQLVDEADMTLDSQEQEELYHSLQAFVTEEVPAFYLVHEEKVVATGPAVNGYVISSEDPWLNLSGIYLERT</sequence>
<dbReference type="GO" id="GO:1904680">
    <property type="term" value="F:peptide transmembrane transporter activity"/>
    <property type="evidence" value="ECO:0000318"/>
    <property type="project" value="GO_Central"/>
</dbReference>
<gene>
    <name evidence="6" type="ordered locus">MA_3461</name>
</gene>
<dbReference type="EnsemblBacteria" id="AAM06829">
    <property type="protein sequence ID" value="AAM06829"/>
    <property type="gene ID" value="MA_3461"/>
</dbReference>
<dbReference type="Proteomes" id="UP000002487">
    <property type="component" value="Chromosome"/>
</dbReference>
<dbReference type="Pfam" id="PF00496">
    <property type="entry name" value="SBP_bac_5"/>
    <property type="match status" value="1"/>
</dbReference>